<comment type="caution">
    <text evidence="1">The sequence shown here is derived from an EMBL/GenBank/DDBJ whole genome shotgun (WGS) entry which is preliminary data.</text>
</comment>
<proteinExistence type="predicted"/>
<dbReference type="AlphaFoldDB" id="A0A815SX19"/>
<dbReference type="Proteomes" id="UP000681722">
    <property type="component" value="Unassembled WGS sequence"/>
</dbReference>
<accession>A0A815SX19</accession>
<evidence type="ECO:0000313" key="2">
    <source>
        <dbReference type="EMBL" id="CAF4356375.1"/>
    </source>
</evidence>
<dbReference type="EMBL" id="CAJNOQ010021920">
    <property type="protein sequence ID" value="CAF1493594.1"/>
    <property type="molecule type" value="Genomic_DNA"/>
</dbReference>
<dbReference type="Proteomes" id="UP000663829">
    <property type="component" value="Unassembled WGS sequence"/>
</dbReference>
<gene>
    <name evidence="1" type="ORF">GPM918_LOCUS36368</name>
    <name evidence="2" type="ORF">SRO942_LOCUS37102</name>
</gene>
<protein>
    <submittedName>
        <fullName evidence="1">Uncharacterized protein</fullName>
    </submittedName>
</protein>
<sequence>MTSRRSYFRYKRRLGKSVIKGMEAHLFPTQMDQDCTSEMITDDENDLSQNEEFEDKNEHIVVLRTQPPSIEVTNDPDKYEATNNDNYDIVRRLKPTRKDISATTMIIKVRRSQNNRDIDQLCRFLNSLQVDDAPKSMQADQENLRCQTDLNINCESYKICSKCGKTNPVNTNACRVCKTKQNKLVEFYLYPIKNHIQHLLSMDGVYQTLRSQREKNVQTFSETTYGEILKEISDDSFTMIINADGVVTPNKNISLWPFVFMINEMPVPQRQYSENIIIGGVIPAKEKLNNIVFQSCLDILAEEL</sequence>
<organism evidence="1 3">
    <name type="scientific">Didymodactylos carnosus</name>
    <dbReference type="NCBI Taxonomy" id="1234261"/>
    <lineage>
        <taxon>Eukaryota</taxon>
        <taxon>Metazoa</taxon>
        <taxon>Spiralia</taxon>
        <taxon>Gnathifera</taxon>
        <taxon>Rotifera</taxon>
        <taxon>Eurotatoria</taxon>
        <taxon>Bdelloidea</taxon>
        <taxon>Philodinida</taxon>
        <taxon>Philodinidae</taxon>
        <taxon>Didymodactylos</taxon>
    </lineage>
</organism>
<evidence type="ECO:0000313" key="3">
    <source>
        <dbReference type="Proteomes" id="UP000663829"/>
    </source>
</evidence>
<evidence type="ECO:0000313" key="1">
    <source>
        <dbReference type="EMBL" id="CAF1493594.1"/>
    </source>
</evidence>
<dbReference type="EMBL" id="CAJOBC010087417">
    <property type="protein sequence ID" value="CAF4356375.1"/>
    <property type="molecule type" value="Genomic_DNA"/>
</dbReference>
<dbReference type="InterPro" id="IPR009667">
    <property type="entry name" value="DUF1258"/>
</dbReference>
<dbReference type="Pfam" id="PF06869">
    <property type="entry name" value="DUF1258"/>
    <property type="match status" value="1"/>
</dbReference>
<keyword evidence="3" id="KW-1185">Reference proteome</keyword>
<name>A0A815SX19_9BILA</name>
<reference evidence="1" key="1">
    <citation type="submission" date="2021-02" db="EMBL/GenBank/DDBJ databases">
        <authorList>
            <person name="Nowell W R."/>
        </authorList>
    </citation>
    <scope>NUCLEOTIDE SEQUENCE</scope>
</reference>